<reference evidence="2" key="2">
    <citation type="submission" date="2009-11" db="EMBL/GenBank/DDBJ databases">
        <title>The Genome Sequence of Allomyces macrogynus strain ATCC 38327.</title>
        <authorList>
            <consortium name="The Broad Institute Genome Sequencing Platform"/>
            <person name="Russ C."/>
            <person name="Cuomo C."/>
            <person name="Shea T."/>
            <person name="Young S.K."/>
            <person name="Zeng Q."/>
            <person name="Koehrsen M."/>
            <person name="Haas B."/>
            <person name="Borodovsky M."/>
            <person name="Guigo R."/>
            <person name="Alvarado L."/>
            <person name="Berlin A."/>
            <person name="Borenstein D."/>
            <person name="Chen Z."/>
            <person name="Engels R."/>
            <person name="Freedman E."/>
            <person name="Gellesch M."/>
            <person name="Goldberg J."/>
            <person name="Griggs A."/>
            <person name="Gujja S."/>
            <person name="Heiman D."/>
            <person name="Hepburn T."/>
            <person name="Howarth C."/>
            <person name="Jen D."/>
            <person name="Larson L."/>
            <person name="Lewis B."/>
            <person name="Mehta T."/>
            <person name="Park D."/>
            <person name="Pearson M."/>
            <person name="Roberts A."/>
            <person name="Saif S."/>
            <person name="Shenoy N."/>
            <person name="Sisk P."/>
            <person name="Stolte C."/>
            <person name="Sykes S."/>
            <person name="Walk T."/>
            <person name="White J."/>
            <person name="Yandava C."/>
            <person name="Burger G."/>
            <person name="Gray M.W."/>
            <person name="Holland P.W.H."/>
            <person name="King N."/>
            <person name="Lang F.B.F."/>
            <person name="Roger A.J."/>
            <person name="Ruiz-Trillo I."/>
            <person name="Lander E."/>
            <person name="Nusbaum C."/>
        </authorList>
    </citation>
    <scope>NUCLEOTIDE SEQUENCE [LARGE SCALE GENOMIC DNA]</scope>
    <source>
        <strain evidence="2">ATCC 38327</strain>
    </source>
</reference>
<dbReference type="EMBL" id="GG745395">
    <property type="protein sequence ID" value="KNE73330.1"/>
    <property type="molecule type" value="Genomic_DNA"/>
</dbReference>
<evidence type="ECO:0000313" key="2">
    <source>
        <dbReference type="Proteomes" id="UP000054350"/>
    </source>
</evidence>
<dbReference type="Proteomes" id="UP000054350">
    <property type="component" value="Unassembled WGS sequence"/>
</dbReference>
<protein>
    <submittedName>
        <fullName evidence="1">Uncharacterized protein</fullName>
    </submittedName>
</protein>
<dbReference type="VEuPathDB" id="FungiDB:AMAG_20765"/>
<proteinExistence type="predicted"/>
<reference evidence="1 2" key="1">
    <citation type="submission" date="2009-11" db="EMBL/GenBank/DDBJ databases">
        <title>Annotation of Allomyces macrogynus ATCC 38327.</title>
        <authorList>
            <consortium name="The Broad Institute Genome Sequencing Platform"/>
            <person name="Russ C."/>
            <person name="Cuomo C."/>
            <person name="Burger G."/>
            <person name="Gray M.W."/>
            <person name="Holland P.W.H."/>
            <person name="King N."/>
            <person name="Lang F.B.F."/>
            <person name="Roger A.J."/>
            <person name="Ruiz-Trillo I."/>
            <person name="Young S.K."/>
            <person name="Zeng Q."/>
            <person name="Gargeya S."/>
            <person name="Fitzgerald M."/>
            <person name="Haas B."/>
            <person name="Abouelleil A."/>
            <person name="Alvarado L."/>
            <person name="Arachchi H.M."/>
            <person name="Berlin A."/>
            <person name="Chapman S.B."/>
            <person name="Gearin G."/>
            <person name="Goldberg J."/>
            <person name="Griggs A."/>
            <person name="Gujja S."/>
            <person name="Hansen M."/>
            <person name="Heiman D."/>
            <person name="Howarth C."/>
            <person name="Larimer J."/>
            <person name="Lui A."/>
            <person name="MacDonald P.J.P."/>
            <person name="McCowen C."/>
            <person name="Montmayeur A."/>
            <person name="Murphy C."/>
            <person name="Neiman D."/>
            <person name="Pearson M."/>
            <person name="Priest M."/>
            <person name="Roberts A."/>
            <person name="Saif S."/>
            <person name="Shea T."/>
            <person name="Sisk P."/>
            <person name="Stolte C."/>
            <person name="Sykes S."/>
            <person name="Wortman J."/>
            <person name="Nusbaum C."/>
            <person name="Birren B."/>
        </authorList>
    </citation>
    <scope>NUCLEOTIDE SEQUENCE [LARGE SCALE GENOMIC DNA]</scope>
    <source>
        <strain evidence="1 2">ATCC 38327</strain>
    </source>
</reference>
<gene>
    <name evidence="1" type="ORF">AMAG_20765</name>
</gene>
<organism evidence="1 2">
    <name type="scientific">Allomyces macrogynus (strain ATCC 38327)</name>
    <name type="common">Allomyces javanicus var. macrogynus</name>
    <dbReference type="NCBI Taxonomy" id="578462"/>
    <lineage>
        <taxon>Eukaryota</taxon>
        <taxon>Fungi</taxon>
        <taxon>Fungi incertae sedis</taxon>
        <taxon>Blastocladiomycota</taxon>
        <taxon>Blastocladiomycetes</taxon>
        <taxon>Blastocladiales</taxon>
        <taxon>Blastocladiaceae</taxon>
        <taxon>Allomyces</taxon>
    </lineage>
</organism>
<dbReference type="AlphaFoldDB" id="A0A0L0TF55"/>
<keyword evidence="2" id="KW-1185">Reference proteome</keyword>
<sequence>MASTHDGSSMRICTADIHAQPGTNLNDSAAARTAALVNSNNEGHAMALFDADGMVATSHS</sequence>
<evidence type="ECO:0000313" key="1">
    <source>
        <dbReference type="EMBL" id="KNE73330.1"/>
    </source>
</evidence>
<accession>A0A0L0TF55</accession>
<name>A0A0L0TF55_ALLM3</name>